<evidence type="ECO:0000313" key="1">
    <source>
        <dbReference type="EMBL" id="OAY50575.1"/>
    </source>
</evidence>
<name>A0A2C9VW95_MANES</name>
<dbReference type="AlphaFoldDB" id="A0A2C9VW95"/>
<organism evidence="1">
    <name type="scientific">Manihot esculenta</name>
    <name type="common">Cassava</name>
    <name type="synonym">Jatropha manihot</name>
    <dbReference type="NCBI Taxonomy" id="3983"/>
    <lineage>
        <taxon>Eukaryota</taxon>
        <taxon>Viridiplantae</taxon>
        <taxon>Streptophyta</taxon>
        <taxon>Embryophyta</taxon>
        <taxon>Tracheophyta</taxon>
        <taxon>Spermatophyta</taxon>
        <taxon>Magnoliopsida</taxon>
        <taxon>eudicotyledons</taxon>
        <taxon>Gunneridae</taxon>
        <taxon>Pentapetalae</taxon>
        <taxon>rosids</taxon>
        <taxon>fabids</taxon>
        <taxon>Malpighiales</taxon>
        <taxon>Euphorbiaceae</taxon>
        <taxon>Crotonoideae</taxon>
        <taxon>Manihoteae</taxon>
        <taxon>Manihot</taxon>
    </lineage>
</organism>
<proteinExistence type="predicted"/>
<sequence length="51" mass="6135">MFHRSIDLKCEHDILIMPIQPFFFQKAFGKNTKITYEIIMHKKSRLSEHSV</sequence>
<accession>A0A2C9VW95</accession>
<gene>
    <name evidence="1" type="ORF">MANES_05G146800</name>
</gene>
<reference evidence="1" key="1">
    <citation type="submission" date="2016-02" db="EMBL/GenBank/DDBJ databases">
        <title>WGS assembly of Manihot esculenta.</title>
        <authorList>
            <person name="Bredeson J.V."/>
            <person name="Prochnik S.E."/>
            <person name="Lyons J.B."/>
            <person name="Schmutz J."/>
            <person name="Grimwood J."/>
            <person name="Vrebalov J."/>
            <person name="Bart R.S."/>
            <person name="Amuge T."/>
            <person name="Ferguson M.E."/>
            <person name="Green R."/>
            <person name="Putnam N."/>
            <person name="Stites J."/>
            <person name="Rounsley S."/>
            <person name="Rokhsar D.S."/>
        </authorList>
    </citation>
    <scope>NUCLEOTIDE SEQUENCE [LARGE SCALE GENOMIC DNA]</scope>
    <source>
        <tissue evidence="1">Leaf</tissue>
    </source>
</reference>
<protein>
    <submittedName>
        <fullName evidence="1">Uncharacterized protein</fullName>
    </submittedName>
</protein>
<dbReference type="EMBL" id="CM004391">
    <property type="protein sequence ID" value="OAY50575.1"/>
    <property type="molecule type" value="Genomic_DNA"/>
</dbReference>